<evidence type="ECO:0000259" key="5">
    <source>
        <dbReference type="Pfam" id="PF04101"/>
    </source>
</evidence>
<evidence type="ECO:0000256" key="4">
    <source>
        <dbReference type="ARBA" id="ARBA00022679"/>
    </source>
</evidence>
<keyword evidence="4" id="KW-0808">Transferase</keyword>
<keyword evidence="3" id="KW-0328">Glycosyltransferase</keyword>
<evidence type="ECO:0000256" key="3">
    <source>
        <dbReference type="ARBA" id="ARBA00022676"/>
    </source>
</evidence>
<dbReference type="PANTHER" id="PTHR43025:SF3">
    <property type="entry name" value="MONOGALACTOSYLDIACYLGLYCEROL SYNTHASE 1, CHLOROPLASTIC"/>
    <property type="match status" value="1"/>
</dbReference>
<organism evidence="7 8">
    <name type="scientific">Actimicrobium antarcticum</name>
    <dbReference type="NCBI Taxonomy" id="1051899"/>
    <lineage>
        <taxon>Bacteria</taxon>
        <taxon>Pseudomonadati</taxon>
        <taxon>Pseudomonadota</taxon>
        <taxon>Betaproteobacteria</taxon>
        <taxon>Burkholderiales</taxon>
        <taxon>Oxalobacteraceae</taxon>
        <taxon>Actimicrobium</taxon>
    </lineage>
</organism>
<comment type="subcellular location">
    <subcellularLocation>
        <location evidence="1">Membrane</location>
    </subcellularLocation>
</comment>
<dbReference type="RefSeq" id="WP_344764653.1">
    <property type="nucleotide sequence ID" value="NZ_BAAAZE010000013.1"/>
</dbReference>
<gene>
    <name evidence="7" type="ORF">GCM10022212_31290</name>
</gene>
<proteinExistence type="inferred from homology"/>
<comment type="caution">
    <text evidence="7">The sequence shown here is derived from an EMBL/GenBank/DDBJ whole genome shotgun (WGS) entry which is preliminary data.</text>
</comment>
<dbReference type="InterPro" id="IPR009695">
    <property type="entry name" value="Diacylglyc_glucosyltr_N"/>
</dbReference>
<dbReference type="Pfam" id="PF06925">
    <property type="entry name" value="MGDG_synth"/>
    <property type="match status" value="1"/>
</dbReference>
<feature type="domain" description="Glycosyl transferase family 28 C-terminal" evidence="5">
    <location>
        <begin position="211"/>
        <end position="365"/>
    </location>
</feature>
<protein>
    <submittedName>
        <fullName evidence="7">Glycosyltransferase</fullName>
    </submittedName>
</protein>
<dbReference type="Pfam" id="PF04101">
    <property type="entry name" value="Glyco_tran_28_C"/>
    <property type="match status" value="1"/>
</dbReference>
<dbReference type="Proteomes" id="UP001501353">
    <property type="component" value="Unassembled WGS sequence"/>
</dbReference>
<evidence type="ECO:0000313" key="8">
    <source>
        <dbReference type="Proteomes" id="UP001501353"/>
    </source>
</evidence>
<dbReference type="InterPro" id="IPR007235">
    <property type="entry name" value="Glyco_trans_28_C"/>
</dbReference>
<dbReference type="PANTHER" id="PTHR43025">
    <property type="entry name" value="MONOGALACTOSYLDIACYLGLYCEROL SYNTHASE"/>
    <property type="match status" value="1"/>
</dbReference>
<dbReference type="SUPFAM" id="SSF53756">
    <property type="entry name" value="UDP-Glycosyltransferase/glycogen phosphorylase"/>
    <property type="match status" value="1"/>
</dbReference>
<sequence>MTKPTGLLVLSVSAGAGHVRAAEALCAQATLEHQPISATHLDVMQCVSSTFRKLYTEFYLTLVNKHPALWGYLYQVTNEAQPDSSLQKLRRGIERLSTRALLREIDARRPDMIICTHFLPAEILSGLIASGRVQCPVWVQVTDFDVHRMWIQKGMHGYFVASDEIAFRMQALGIAADKIHVTGIPIMPAFSQPGSRADCAAQHGIDPARLTILLMGGGAGLGSLDAIAAHLLRLPAEFQLIVMAGKNQLLLQALQTLATQFPGRLLAQGFTTHVEQLMACADLAITKPGGLTTSECLAMGLPMIVNNPIPGQEERNADFLLEQGVGLKAIDATTLDYRIRSLIAHPDKLADMASKSLALGRPDAARAALRIIMSDLA</sequence>
<accession>A0ABP7TSM6</accession>
<dbReference type="InterPro" id="IPR050519">
    <property type="entry name" value="Glycosyltransf_28_UgtP"/>
</dbReference>
<name>A0ABP7TSM6_9BURK</name>
<evidence type="ECO:0000259" key="6">
    <source>
        <dbReference type="Pfam" id="PF06925"/>
    </source>
</evidence>
<evidence type="ECO:0000313" key="7">
    <source>
        <dbReference type="EMBL" id="GAA4030656.1"/>
    </source>
</evidence>
<dbReference type="Gene3D" id="3.40.50.2000">
    <property type="entry name" value="Glycogen Phosphorylase B"/>
    <property type="match status" value="1"/>
</dbReference>
<evidence type="ECO:0000256" key="1">
    <source>
        <dbReference type="ARBA" id="ARBA00004370"/>
    </source>
</evidence>
<dbReference type="EMBL" id="BAAAZE010000013">
    <property type="protein sequence ID" value="GAA4030656.1"/>
    <property type="molecule type" value="Genomic_DNA"/>
</dbReference>
<keyword evidence="8" id="KW-1185">Reference proteome</keyword>
<comment type="similarity">
    <text evidence="2">Belongs to the glycosyltransferase 28 family.</text>
</comment>
<evidence type="ECO:0000256" key="2">
    <source>
        <dbReference type="ARBA" id="ARBA00006962"/>
    </source>
</evidence>
<feature type="domain" description="Diacylglycerol glucosyltransferase N-terminal" evidence="6">
    <location>
        <begin position="18"/>
        <end position="186"/>
    </location>
</feature>
<reference evidence="8" key="1">
    <citation type="journal article" date="2019" name="Int. J. Syst. Evol. Microbiol.">
        <title>The Global Catalogue of Microorganisms (GCM) 10K type strain sequencing project: providing services to taxonomists for standard genome sequencing and annotation.</title>
        <authorList>
            <consortium name="The Broad Institute Genomics Platform"/>
            <consortium name="The Broad Institute Genome Sequencing Center for Infectious Disease"/>
            <person name="Wu L."/>
            <person name="Ma J."/>
        </authorList>
    </citation>
    <scope>NUCLEOTIDE SEQUENCE [LARGE SCALE GENOMIC DNA]</scope>
    <source>
        <strain evidence="8">JCM 16673</strain>
    </source>
</reference>